<dbReference type="Gene3D" id="3.30.710.10">
    <property type="entry name" value="Potassium Channel Kv1.1, Chain A"/>
    <property type="match status" value="1"/>
</dbReference>
<dbReference type="InterPro" id="IPR011333">
    <property type="entry name" value="SKP1/BTB/POZ_sf"/>
</dbReference>
<dbReference type="AlphaFoldDB" id="A0A0D0A244"/>
<dbReference type="InParanoid" id="A0A0D0A244"/>
<dbReference type="InterPro" id="IPR000210">
    <property type="entry name" value="BTB/POZ_dom"/>
</dbReference>
<accession>A0A0D0A244</accession>
<evidence type="ECO:0000313" key="2">
    <source>
        <dbReference type="EMBL" id="KIK32244.1"/>
    </source>
</evidence>
<proteinExistence type="predicted"/>
<organism evidence="2 3">
    <name type="scientific">Suillus luteus UH-Slu-Lm8-n1</name>
    <dbReference type="NCBI Taxonomy" id="930992"/>
    <lineage>
        <taxon>Eukaryota</taxon>
        <taxon>Fungi</taxon>
        <taxon>Dikarya</taxon>
        <taxon>Basidiomycota</taxon>
        <taxon>Agaricomycotina</taxon>
        <taxon>Agaricomycetes</taxon>
        <taxon>Agaricomycetidae</taxon>
        <taxon>Boletales</taxon>
        <taxon>Suillineae</taxon>
        <taxon>Suillaceae</taxon>
        <taxon>Suillus</taxon>
    </lineage>
</organism>
<keyword evidence="3" id="KW-1185">Reference proteome</keyword>
<reference evidence="3" key="2">
    <citation type="submission" date="2015-01" db="EMBL/GenBank/DDBJ databases">
        <title>Evolutionary Origins and Diversification of the Mycorrhizal Mutualists.</title>
        <authorList>
            <consortium name="DOE Joint Genome Institute"/>
            <consortium name="Mycorrhizal Genomics Consortium"/>
            <person name="Kohler A."/>
            <person name="Kuo A."/>
            <person name="Nagy L.G."/>
            <person name="Floudas D."/>
            <person name="Copeland A."/>
            <person name="Barry K.W."/>
            <person name="Cichocki N."/>
            <person name="Veneault-Fourrey C."/>
            <person name="LaButti K."/>
            <person name="Lindquist E.A."/>
            <person name="Lipzen A."/>
            <person name="Lundell T."/>
            <person name="Morin E."/>
            <person name="Murat C."/>
            <person name="Riley R."/>
            <person name="Ohm R."/>
            <person name="Sun H."/>
            <person name="Tunlid A."/>
            <person name="Henrissat B."/>
            <person name="Grigoriev I.V."/>
            <person name="Hibbett D.S."/>
            <person name="Martin F."/>
        </authorList>
    </citation>
    <scope>NUCLEOTIDE SEQUENCE [LARGE SCALE GENOMIC DNA]</scope>
    <source>
        <strain evidence="3">UH-Slu-Lm8-n1</strain>
    </source>
</reference>
<gene>
    <name evidence="2" type="ORF">CY34DRAFT_101927</name>
</gene>
<evidence type="ECO:0000313" key="3">
    <source>
        <dbReference type="Proteomes" id="UP000054485"/>
    </source>
</evidence>
<dbReference type="PROSITE" id="PS50097">
    <property type="entry name" value="BTB"/>
    <property type="match status" value="1"/>
</dbReference>
<dbReference type="OrthoDB" id="2646852at2759"/>
<dbReference type="Proteomes" id="UP000054485">
    <property type="component" value="Unassembled WGS sequence"/>
</dbReference>
<evidence type="ECO:0000259" key="1">
    <source>
        <dbReference type="PROSITE" id="PS50097"/>
    </source>
</evidence>
<dbReference type="HOGENOM" id="CLU_194185_0_0_1"/>
<name>A0A0D0A244_9AGAM</name>
<sequence>MSKATRHPVYYFHASSHVFQVENMLYKLCSSILSSASNVFRDMFAATQNSGQMELDGMSDDKPIHLEGISRDAFELFLELTFG</sequence>
<dbReference type="CDD" id="cd18186">
    <property type="entry name" value="BTB_POZ_ZBTB_KLHL-like"/>
    <property type="match status" value="1"/>
</dbReference>
<protein>
    <recommendedName>
        <fullName evidence="1">BTB domain-containing protein</fullName>
    </recommendedName>
</protein>
<reference evidence="2 3" key="1">
    <citation type="submission" date="2014-04" db="EMBL/GenBank/DDBJ databases">
        <authorList>
            <consortium name="DOE Joint Genome Institute"/>
            <person name="Kuo A."/>
            <person name="Ruytinx J."/>
            <person name="Rineau F."/>
            <person name="Colpaert J."/>
            <person name="Kohler A."/>
            <person name="Nagy L.G."/>
            <person name="Floudas D."/>
            <person name="Copeland A."/>
            <person name="Barry K.W."/>
            <person name="Cichocki N."/>
            <person name="Veneault-Fourrey C."/>
            <person name="LaButti K."/>
            <person name="Lindquist E.A."/>
            <person name="Lipzen A."/>
            <person name="Lundell T."/>
            <person name="Morin E."/>
            <person name="Murat C."/>
            <person name="Sun H."/>
            <person name="Tunlid A."/>
            <person name="Henrissat B."/>
            <person name="Grigoriev I.V."/>
            <person name="Hibbett D.S."/>
            <person name="Martin F."/>
            <person name="Nordberg H.P."/>
            <person name="Cantor M.N."/>
            <person name="Hua S.X."/>
        </authorList>
    </citation>
    <scope>NUCLEOTIDE SEQUENCE [LARGE SCALE GENOMIC DNA]</scope>
    <source>
        <strain evidence="2 3">UH-Slu-Lm8-n1</strain>
    </source>
</reference>
<dbReference type="SUPFAM" id="SSF54695">
    <property type="entry name" value="POZ domain"/>
    <property type="match status" value="1"/>
</dbReference>
<dbReference type="EMBL" id="KN836323">
    <property type="protein sequence ID" value="KIK32244.1"/>
    <property type="molecule type" value="Genomic_DNA"/>
</dbReference>
<feature type="domain" description="BTB" evidence="1">
    <location>
        <begin position="15"/>
        <end position="83"/>
    </location>
</feature>
<dbReference type="Pfam" id="PF00651">
    <property type="entry name" value="BTB"/>
    <property type="match status" value="1"/>
</dbReference>
<feature type="non-terminal residue" evidence="2">
    <location>
        <position position="83"/>
    </location>
</feature>